<reference evidence="1 2" key="1">
    <citation type="submission" date="2017-03" db="EMBL/GenBank/DDBJ databases">
        <title>Phylogenomics and comparative genomics of Lactobacillus salivarius, a mammalian gut commensal.</title>
        <authorList>
            <person name="Harris H.M."/>
        </authorList>
    </citation>
    <scope>NUCLEOTIDE SEQUENCE [LARGE SCALE GENOMIC DNA]</scope>
    <source>
        <strain evidence="1 2">AH4231</strain>
    </source>
</reference>
<proteinExistence type="predicted"/>
<protein>
    <recommendedName>
        <fullName evidence="3">DUF1694 domain-containing protein</fullName>
    </recommendedName>
</protein>
<dbReference type="EMBL" id="NBEY01000044">
    <property type="protein sequence ID" value="OQR25241.1"/>
    <property type="molecule type" value="Genomic_DNA"/>
</dbReference>
<dbReference type="Proteomes" id="UP000192353">
    <property type="component" value="Unassembled WGS sequence"/>
</dbReference>
<comment type="caution">
    <text evidence="1">The sequence shown here is derived from an EMBL/GenBank/DDBJ whole genome shotgun (WGS) entry which is preliminary data.</text>
</comment>
<dbReference type="RefSeq" id="WP_003703953.1">
    <property type="nucleotide sequence ID" value="NZ_JUQA01000001.1"/>
</dbReference>
<dbReference type="Gene3D" id="3.30.1330.30">
    <property type="match status" value="1"/>
</dbReference>
<evidence type="ECO:0000313" key="2">
    <source>
        <dbReference type="Proteomes" id="UP000192353"/>
    </source>
</evidence>
<evidence type="ECO:0008006" key="3">
    <source>
        <dbReference type="Google" id="ProtNLM"/>
    </source>
</evidence>
<dbReference type="Pfam" id="PF07997">
    <property type="entry name" value="DUF1694"/>
    <property type="match status" value="1"/>
</dbReference>
<dbReference type="PIRSF" id="PIRSF034303">
    <property type="entry name" value="DUF1694"/>
    <property type="match status" value="1"/>
</dbReference>
<dbReference type="InterPro" id="IPR012543">
    <property type="entry name" value="DUF1694"/>
</dbReference>
<organism evidence="1 2">
    <name type="scientific">Ligilactobacillus salivarius</name>
    <dbReference type="NCBI Taxonomy" id="1624"/>
    <lineage>
        <taxon>Bacteria</taxon>
        <taxon>Bacillati</taxon>
        <taxon>Bacillota</taxon>
        <taxon>Bacilli</taxon>
        <taxon>Lactobacillales</taxon>
        <taxon>Lactobacillaceae</taxon>
        <taxon>Ligilactobacillus</taxon>
    </lineage>
</organism>
<evidence type="ECO:0000313" key="1">
    <source>
        <dbReference type="EMBL" id="OQR25241.1"/>
    </source>
</evidence>
<dbReference type="SUPFAM" id="SSF160515">
    <property type="entry name" value="YueI-like"/>
    <property type="match status" value="1"/>
</dbReference>
<dbReference type="AlphaFoldDB" id="A0A1V9T2V5"/>
<name>A0A1V9T2V5_9LACO</name>
<accession>A0A1V9T2V5</accession>
<sequence>MTNDNLQEHLNNGLYGTPQLHPDEQRKYLGTFRERVSLAITFKEFSNNQNACLTAIKQEISSNTEEELSIKINGQLSSDIIDKIIQISKENNTKFEYLADASFSHDNDAKAIVIYSSKSALHIENIDVESKYHELFERKVEENNDPKEDKKGFLSKLFDLLN</sequence>
<dbReference type="InterPro" id="IPR029064">
    <property type="entry name" value="Ribosomal_eL30-like_sf"/>
</dbReference>
<gene>
    <name evidence="1" type="ORF">B6U37_05760</name>
</gene>